<keyword evidence="2" id="KW-1185">Reference proteome</keyword>
<evidence type="ECO:0008006" key="3">
    <source>
        <dbReference type="Google" id="ProtNLM"/>
    </source>
</evidence>
<protein>
    <recommendedName>
        <fullName evidence="3">Transposase</fullName>
    </recommendedName>
</protein>
<evidence type="ECO:0000313" key="2">
    <source>
        <dbReference type="Proteomes" id="UP000676601"/>
    </source>
</evidence>
<evidence type="ECO:0000313" key="1">
    <source>
        <dbReference type="EMBL" id="GIO54266.1"/>
    </source>
</evidence>
<gene>
    <name evidence="1" type="ORF">J21TS7_25840</name>
</gene>
<organism evidence="1 2">
    <name type="scientific">Paenibacillus cineris</name>
    <dbReference type="NCBI Taxonomy" id="237530"/>
    <lineage>
        <taxon>Bacteria</taxon>
        <taxon>Bacillati</taxon>
        <taxon>Bacillota</taxon>
        <taxon>Bacilli</taxon>
        <taxon>Bacillales</taxon>
        <taxon>Paenibacillaceae</taxon>
        <taxon>Paenibacillus</taxon>
    </lineage>
</organism>
<dbReference type="Proteomes" id="UP000676601">
    <property type="component" value="Unassembled WGS sequence"/>
</dbReference>
<comment type="caution">
    <text evidence="1">The sequence shown here is derived from an EMBL/GenBank/DDBJ whole genome shotgun (WGS) entry which is preliminary data.</text>
</comment>
<accession>A0ABQ4LCG8</accession>
<name>A0ABQ4LCG8_9BACL</name>
<dbReference type="EMBL" id="BORU01000001">
    <property type="protein sequence ID" value="GIO54266.1"/>
    <property type="molecule type" value="Genomic_DNA"/>
</dbReference>
<proteinExistence type="predicted"/>
<reference evidence="1 2" key="1">
    <citation type="submission" date="2021-03" db="EMBL/GenBank/DDBJ databases">
        <title>Antimicrobial resistance genes in bacteria isolated from Japanese honey, and their potential for conferring macrolide and lincosamide resistance in the American foulbrood pathogen Paenibacillus larvae.</title>
        <authorList>
            <person name="Okamoto M."/>
            <person name="Kumagai M."/>
            <person name="Kanamori H."/>
            <person name="Takamatsu D."/>
        </authorList>
    </citation>
    <scope>NUCLEOTIDE SEQUENCE [LARGE SCALE GENOMIC DNA]</scope>
    <source>
        <strain evidence="1 2">J21TS7</strain>
    </source>
</reference>
<sequence length="78" mass="9106">MAQINGGPDFRPIQGLSYLLQLFSCPNQAEGSPGDDKKNVYRRTFKEDRPRLVEVFLAIIEWFSFAEIYKFYNLKKSL</sequence>